<evidence type="ECO:0000313" key="4">
    <source>
        <dbReference type="Proteomes" id="UP001140510"/>
    </source>
</evidence>
<dbReference type="PANTHER" id="PTHR20923">
    <property type="entry name" value="BAT4 PROTEIN-RELATED"/>
    <property type="match status" value="1"/>
</dbReference>
<name>A0A9W8ZJS5_9PLEO</name>
<accession>A0A9W8ZJS5</accession>
<dbReference type="PANTHER" id="PTHR20923:SF1">
    <property type="entry name" value="G PATCH DOMAIN AND ANKYRIN REPEAT-CONTAINING PROTEIN 1"/>
    <property type="match status" value="1"/>
</dbReference>
<organism evidence="3 4">
    <name type="scientific">Didymella pomorum</name>
    <dbReference type="NCBI Taxonomy" id="749634"/>
    <lineage>
        <taxon>Eukaryota</taxon>
        <taxon>Fungi</taxon>
        <taxon>Dikarya</taxon>
        <taxon>Ascomycota</taxon>
        <taxon>Pezizomycotina</taxon>
        <taxon>Dothideomycetes</taxon>
        <taxon>Pleosporomycetidae</taxon>
        <taxon>Pleosporales</taxon>
        <taxon>Pleosporineae</taxon>
        <taxon>Didymellaceae</taxon>
        <taxon>Didymella</taxon>
    </lineage>
</organism>
<feature type="region of interest" description="Disordered" evidence="1">
    <location>
        <begin position="1"/>
        <end position="35"/>
    </location>
</feature>
<feature type="compositionally biased region" description="Basic and acidic residues" evidence="1">
    <location>
        <begin position="20"/>
        <end position="30"/>
    </location>
</feature>
<dbReference type="GO" id="GO:0003676">
    <property type="term" value="F:nucleic acid binding"/>
    <property type="evidence" value="ECO:0007669"/>
    <property type="project" value="InterPro"/>
</dbReference>
<evidence type="ECO:0000256" key="1">
    <source>
        <dbReference type="SAM" id="MobiDB-lite"/>
    </source>
</evidence>
<keyword evidence="4" id="KW-1185">Reference proteome</keyword>
<dbReference type="InterPro" id="IPR000467">
    <property type="entry name" value="G_patch_dom"/>
</dbReference>
<feature type="domain" description="G-patch" evidence="2">
    <location>
        <begin position="131"/>
        <end position="179"/>
    </location>
</feature>
<dbReference type="PROSITE" id="PS50174">
    <property type="entry name" value="G_PATCH"/>
    <property type="match status" value="1"/>
</dbReference>
<dbReference type="OrthoDB" id="20282at2759"/>
<protein>
    <recommendedName>
        <fullName evidence="2">G-patch domain-containing protein</fullName>
    </recommendedName>
</protein>
<dbReference type="EMBL" id="JAPEVA010000014">
    <property type="protein sequence ID" value="KAJ4408725.1"/>
    <property type="molecule type" value="Genomic_DNA"/>
</dbReference>
<comment type="caution">
    <text evidence="3">The sequence shown here is derived from an EMBL/GenBank/DDBJ whole genome shotgun (WGS) entry which is preliminary data.</text>
</comment>
<reference evidence="3" key="1">
    <citation type="submission" date="2022-10" db="EMBL/GenBank/DDBJ databases">
        <title>Tapping the CABI collections for fungal endophytes: first genome assemblies for Collariella, Neodidymelliopsis, Ascochyta clinopodiicola, Didymella pomorum, Didymosphaeria variabile, Neocosmospora piperis and Neocucurbitaria cava.</title>
        <authorList>
            <person name="Hill R."/>
        </authorList>
    </citation>
    <scope>NUCLEOTIDE SEQUENCE</scope>
    <source>
        <strain evidence="3">IMI 355091</strain>
    </source>
</reference>
<dbReference type="Proteomes" id="UP001140510">
    <property type="component" value="Unassembled WGS sequence"/>
</dbReference>
<proteinExistence type="predicted"/>
<evidence type="ECO:0000313" key="3">
    <source>
        <dbReference type="EMBL" id="KAJ4408725.1"/>
    </source>
</evidence>
<dbReference type="InterPro" id="IPR039146">
    <property type="entry name" value="GPANK1"/>
</dbReference>
<gene>
    <name evidence="3" type="ORF">N0V91_002980</name>
</gene>
<feature type="compositionally biased region" description="Polar residues" evidence="1">
    <location>
        <begin position="1"/>
        <end position="13"/>
    </location>
</feature>
<dbReference type="AlphaFoldDB" id="A0A9W8ZJS5"/>
<dbReference type="Pfam" id="PF01585">
    <property type="entry name" value="G-patch"/>
    <property type="match status" value="1"/>
</dbReference>
<evidence type="ECO:0000259" key="2">
    <source>
        <dbReference type="PROSITE" id="PS50174"/>
    </source>
</evidence>
<sequence>MPPTTVSRRSASQEAEEDALDARYNDKDISTEPFTSHRAYGRGLWRNPISFVPATPSTTPAPSPPISGQSIAQKYLAIMFPNGQPVREPDACPLCGICGAPVKETDHRIHFLSAAHQAALPRAPVPSAIDRTRMGLKYMQSYGWDVDARVGLGAHGEGMLFPLVPKEKRDKLGLGVDRKAEERRRGLMKGRGVARQGEISLDAGKIQKLAKVEKRKHDKLQRMFYGNDEVEKYLGELGG</sequence>